<organism evidence="4 5">
    <name type="scientific">Armillaria ostoyae</name>
    <name type="common">Armillaria root rot fungus</name>
    <dbReference type="NCBI Taxonomy" id="47428"/>
    <lineage>
        <taxon>Eukaryota</taxon>
        <taxon>Fungi</taxon>
        <taxon>Dikarya</taxon>
        <taxon>Basidiomycota</taxon>
        <taxon>Agaricomycotina</taxon>
        <taxon>Agaricomycetes</taxon>
        <taxon>Agaricomycetidae</taxon>
        <taxon>Agaricales</taxon>
        <taxon>Marasmiineae</taxon>
        <taxon>Physalacriaceae</taxon>
        <taxon>Armillaria</taxon>
    </lineage>
</organism>
<dbReference type="AlphaFoldDB" id="A0A284RVJ1"/>
<dbReference type="InterPro" id="IPR056884">
    <property type="entry name" value="NPHP3-like_N"/>
</dbReference>
<keyword evidence="2" id="KW-1133">Transmembrane helix</keyword>
<name>A0A284RVJ1_ARMOS</name>
<protein>
    <recommendedName>
        <fullName evidence="3">Nephrocystin 3-like N-terminal domain-containing protein</fullName>
    </recommendedName>
</protein>
<feature type="transmembrane region" description="Helical" evidence="2">
    <location>
        <begin position="20"/>
        <end position="37"/>
    </location>
</feature>
<accession>A0A284RVJ1</accession>
<keyword evidence="1" id="KW-0677">Repeat</keyword>
<evidence type="ECO:0000256" key="2">
    <source>
        <dbReference type="SAM" id="Phobius"/>
    </source>
</evidence>
<proteinExistence type="predicted"/>
<keyword evidence="5" id="KW-1185">Reference proteome</keyword>
<feature type="transmembrane region" description="Helical" evidence="2">
    <location>
        <begin position="92"/>
        <end position="110"/>
    </location>
</feature>
<keyword evidence="2" id="KW-0472">Membrane</keyword>
<reference evidence="5" key="1">
    <citation type="journal article" date="2017" name="Nat. Ecol. Evol.">
        <title>Genome expansion and lineage-specific genetic innovations in the forest pathogenic fungi Armillaria.</title>
        <authorList>
            <person name="Sipos G."/>
            <person name="Prasanna A.N."/>
            <person name="Walter M.C."/>
            <person name="O'Connor E."/>
            <person name="Balint B."/>
            <person name="Krizsan K."/>
            <person name="Kiss B."/>
            <person name="Hess J."/>
            <person name="Varga T."/>
            <person name="Slot J."/>
            <person name="Riley R."/>
            <person name="Boka B."/>
            <person name="Rigling D."/>
            <person name="Barry K."/>
            <person name="Lee J."/>
            <person name="Mihaltcheva S."/>
            <person name="LaButti K."/>
            <person name="Lipzen A."/>
            <person name="Waldron R."/>
            <person name="Moloney N.M."/>
            <person name="Sperisen C."/>
            <person name="Kredics L."/>
            <person name="Vagvoelgyi C."/>
            <person name="Patrignani A."/>
            <person name="Fitzpatrick D."/>
            <person name="Nagy I."/>
            <person name="Doyle S."/>
            <person name="Anderson J.B."/>
            <person name="Grigoriev I.V."/>
            <person name="Gueldener U."/>
            <person name="Muensterkoetter M."/>
            <person name="Nagy L.G."/>
        </authorList>
    </citation>
    <scope>NUCLEOTIDE SEQUENCE [LARGE SCALE GENOMIC DNA]</scope>
    <source>
        <strain evidence="5">C18/9</strain>
    </source>
</reference>
<evidence type="ECO:0000256" key="1">
    <source>
        <dbReference type="ARBA" id="ARBA00022737"/>
    </source>
</evidence>
<sequence length="149" mass="17134">MSEAKSHISLQKPITFKASTGKTVLASVIIVYLLKWVKFTKKNIPVLSVFRDYQNSDIKTMPDIIHLLLKQLSVMDPSLNNLMETLSLYLKGYLYVYIIFSAILIIQQLFQRDEKLQIQADNSEIGKLDCDNLHQKRLTMIVEKAQESS</sequence>
<gene>
    <name evidence="4" type="ORF">ARMOST_16213</name>
</gene>
<dbReference type="EMBL" id="FUEG01000018">
    <property type="protein sequence ID" value="SJL12782.1"/>
    <property type="molecule type" value="Genomic_DNA"/>
</dbReference>
<keyword evidence="2" id="KW-0812">Transmembrane</keyword>
<feature type="domain" description="Nephrocystin 3-like N-terminal" evidence="3">
    <location>
        <begin position="17"/>
        <end position="83"/>
    </location>
</feature>
<evidence type="ECO:0000313" key="5">
    <source>
        <dbReference type="Proteomes" id="UP000219338"/>
    </source>
</evidence>
<evidence type="ECO:0000259" key="3">
    <source>
        <dbReference type="Pfam" id="PF24883"/>
    </source>
</evidence>
<dbReference type="Pfam" id="PF24883">
    <property type="entry name" value="NPHP3_N"/>
    <property type="match status" value="1"/>
</dbReference>
<evidence type="ECO:0000313" key="4">
    <source>
        <dbReference type="EMBL" id="SJL12782.1"/>
    </source>
</evidence>
<dbReference type="Proteomes" id="UP000219338">
    <property type="component" value="Unassembled WGS sequence"/>
</dbReference>